<evidence type="ECO:0000313" key="2">
    <source>
        <dbReference type="Proteomes" id="UP001140096"/>
    </source>
</evidence>
<sequence>MAQMAKKDGGAQRGKPNKKAPQAAVGEGAEAGDAVLWEEIQKLGGDMDDMNLLQDIDTGKSGKSSNKSQKVDTKALHGDLTAFAKSLGLATSIPDFVGLTESEQKKVSASSDKKSEAKKAKDARAAKSDPAATDVTPKTVAAVPTTTAGAKKEKKSKDTRGSKGDSAAVEAAPKTAAVPVAAPAKKEMKSEAKPAADTQEDVVDIPGFKVKSAKDSLPLSKSGKLAIESTPQWFEVTLGALETIEGAAKPTEDEVLQKFAFAEQLLDTENTLYDKRGASKKSLSTSDRSFVSNILSSGTLSDRVSALTLIVQESPVHNMKSLGQLMSMVQKKNRREALMAVGSVKDLMSLNLLPPSRKLKYFSDQPINARGITNAHWIMWAFEDKLKRHYFDLIQVMESMSYDPVLHTRQNMVNYFEELLEQKPEQEQNLLRLLVNKLGDNERQLAAKASYLLLKLLNVHPNMKYVVVKTVQELLLTKSSTKERTQYYTMITLNQIILSSKDVATANLLLEVYFIFFTKLLKITKDNDEAEAEAANDEVDSDGEKTHKADAKPAGKKGVPKKVYIGQKAMLKAKEDAEKKRAEEERSMDNKLLAAILTGLNRALPFSKMEDEVMDKHIGVIFQIAHAGNFNTVVQSLVLLNQVVRIRPGIGDRFYRTLYDSLLDPRLDSTSKKAMYLNVLYRALKADSNMPRVMAFIKRIMQVCLYNQAEFVSGALFLVSQILSLNPQIYTMLTQPEDDDDDVKDEAARTKYDAQKRDPRYAQADASCMWEATLLTLHFHPSVTHSIKQIFDGEQVPAISNLHNHSLTHFLDRFVFRKPKGEEGGEVDEDGERIGAAPTAKSSTHRGQSIMQPVIQKDGPDMEMGPNRTRVAAGDYLIASKRTGGIVGGLDLTLESIADLQKSDVPPDEQFFHQFFQTKKARMGKKVKKSKRSAAGGDAEFADDDTGFAGAVKDDDELDEDEVWQAMTSSMPKASGDDEIDTGDLGANGDDEDDLLAALHEGESDDEDEDVSDAESEDQDAGSDEDEDEDEDESDDDDSDIDGFPGFDDEISDTELDMGEQEDASATPDTLLGTKRKGKGKDEPAASSSSKRKKSEKMPLFGSFDDYAHLIDNDEGLE</sequence>
<evidence type="ECO:0000313" key="1">
    <source>
        <dbReference type="EMBL" id="KAJ2810574.1"/>
    </source>
</evidence>
<proteinExistence type="predicted"/>
<keyword evidence="2" id="KW-1185">Reference proteome</keyword>
<name>A0ACC1LKE8_9FUNG</name>
<gene>
    <name evidence="1" type="primary">MAK21</name>
    <name evidence="1" type="ORF">H4S07_002592</name>
</gene>
<dbReference type="EMBL" id="JANBUP010000674">
    <property type="protein sequence ID" value="KAJ2810574.1"/>
    <property type="molecule type" value="Genomic_DNA"/>
</dbReference>
<comment type="caution">
    <text evidence="1">The sequence shown here is derived from an EMBL/GenBank/DDBJ whole genome shotgun (WGS) entry which is preliminary data.</text>
</comment>
<protein>
    <submittedName>
        <fullName evidence="1">RNA-binding ribosome biosynthesis protein mak21</fullName>
    </submittedName>
</protein>
<dbReference type="Proteomes" id="UP001140096">
    <property type="component" value="Unassembled WGS sequence"/>
</dbReference>
<organism evidence="1 2">
    <name type="scientific">Coemansia furcata</name>
    <dbReference type="NCBI Taxonomy" id="417177"/>
    <lineage>
        <taxon>Eukaryota</taxon>
        <taxon>Fungi</taxon>
        <taxon>Fungi incertae sedis</taxon>
        <taxon>Zoopagomycota</taxon>
        <taxon>Kickxellomycotina</taxon>
        <taxon>Kickxellomycetes</taxon>
        <taxon>Kickxellales</taxon>
        <taxon>Kickxellaceae</taxon>
        <taxon>Coemansia</taxon>
    </lineage>
</organism>
<accession>A0ACC1LKE8</accession>
<reference evidence="1" key="1">
    <citation type="submission" date="2022-07" db="EMBL/GenBank/DDBJ databases">
        <title>Phylogenomic reconstructions and comparative analyses of Kickxellomycotina fungi.</title>
        <authorList>
            <person name="Reynolds N.K."/>
            <person name="Stajich J.E."/>
            <person name="Barry K."/>
            <person name="Grigoriev I.V."/>
            <person name="Crous P."/>
            <person name="Smith M.E."/>
        </authorList>
    </citation>
    <scope>NUCLEOTIDE SEQUENCE</scope>
    <source>
        <strain evidence="1">CBS 102833</strain>
    </source>
</reference>